<evidence type="ECO:0000313" key="3">
    <source>
        <dbReference type="Proteomes" id="UP000270626"/>
    </source>
</evidence>
<evidence type="ECO:0000256" key="1">
    <source>
        <dbReference type="SAM" id="SignalP"/>
    </source>
</evidence>
<dbReference type="AlphaFoldDB" id="A0A495WMS0"/>
<evidence type="ECO:0000313" key="2">
    <source>
        <dbReference type="EMBL" id="RKT63012.1"/>
    </source>
</evidence>
<keyword evidence="1" id="KW-0732">Signal</keyword>
<dbReference type="EMBL" id="RBXP01000001">
    <property type="protein sequence ID" value="RKT63012.1"/>
    <property type="molecule type" value="Genomic_DNA"/>
</dbReference>
<comment type="caution">
    <text evidence="2">The sequence shown here is derived from an EMBL/GenBank/DDBJ whole genome shotgun (WGS) entry which is preliminary data.</text>
</comment>
<dbReference type="Proteomes" id="UP000270626">
    <property type="component" value="Unassembled WGS sequence"/>
</dbReference>
<name>A0A495WMS0_9RHOO</name>
<gene>
    <name evidence="2" type="ORF">DFR40_0061</name>
</gene>
<feature type="signal peptide" evidence="1">
    <location>
        <begin position="1"/>
        <end position="21"/>
    </location>
</feature>
<dbReference type="RefSeq" id="WP_147431263.1">
    <property type="nucleotide sequence ID" value="NZ_RBXP01000001.1"/>
</dbReference>
<reference evidence="2 3" key="1">
    <citation type="submission" date="2018-10" db="EMBL/GenBank/DDBJ databases">
        <title>Genomic Encyclopedia of Type Strains, Phase IV (KMG-IV): sequencing the most valuable type-strain genomes for metagenomic binning, comparative biology and taxonomic classification.</title>
        <authorList>
            <person name="Goeker M."/>
        </authorList>
    </citation>
    <scope>NUCLEOTIDE SEQUENCE [LARGE SCALE GENOMIC DNA]</scope>
    <source>
        <strain evidence="2 3">DSM 23841</strain>
    </source>
</reference>
<evidence type="ECO:0008006" key="4">
    <source>
        <dbReference type="Google" id="ProtNLM"/>
    </source>
</evidence>
<dbReference type="OrthoDB" id="8558191at2"/>
<protein>
    <recommendedName>
        <fullName evidence="4">General secretion pathway protein N</fullName>
    </recommendedName>
</protein>
<accession>A0A495WMS0</accession>
<sequence>MRVRLLLLGGLALLATLPAQIVALVAERACAGHCRIADSHGSAWRGGGRLFLRSGERWFALGAIDWRLPAPDAYLRLRLDGGEIAWPALRRIEIDGIAVPAAAILGQPALQLPAGEWQGTLRLGPTRLQLDADWPPRLAAGGRVDWRQAASPLLAGEALGDYRLDWEFDGRQGLRGNFAGGRRPAIAGEGQIADGRIEAVVSLDDTVRSTLGPYLGLLGQPVPGRPDAWKVSLGLD</sequence>
<keyword evidence="3" id="KW-1185">Reference proteome</keyword>
<feature type="chain" id="PRO_5019860895" description="General secretion pathway protein N" evidence="1">
    <location>
        <begin position="22"/>
        <end position="236"/>
    </location>
</feature>
<proteinExistence type="predicted"/>
<organism evidence="2 3">
    <name type="scientific">Azonexus fungiphilus</name>
    <dbReference type="NCBI Taxonomy" id="146940"/>
    <lineage>
        <taxon>Bacteria</taxon>
        <taxon>Pseudomonadati</taxon>
        <taxon>Pseudomonadota</taxon>
        <taxon>Betaproteobacteria</taxon>
        <taxon>Rhodocyclales</taxon>
        <taxon>Azonexaceae</taxon>
        <taxon>Azonexus</taxon>
    </lineage>
</organism>